<keyword evidence="2" id="KW-1185">Reference proteome</keyword>
<proteinExistence type="predicted"/>
<sequence>MSVSYEPDIERRLRAVPARNELARILKLRAVSDAVKAGWTQRKIAEEIGVEQPEVSRLAKAARLTPDVCERSPREVLLEYAAGMIDHAAMMNELEHWDYTFGQTDPTGEVYLPGTWDQIERARDLLSDDDYQRLFNLTADRRAAAGRV</sequence>
<protein>
    <submittedName>
        <fullName evidence="1">Uncharacterized protein</fullName>
    </submittedName>
</protein>
<gene>
    <name evidence="1" type="ORF">NCTC10994_01202</name>
</gene>
<accession>A0A2X4U5S3</accession>
<dbReference type="EMBL" id="LS483468">
    <property type="protein sequence ID" value="SQI29712.1"/>
    <property type="molecule type" value="Genomic_DNA"/>
</dbReference>
<organism evidence="1 2">
    <name type="scientific">Rhodococcus coprophilus</name>
    <dbReference type="NCBI Taxonomy" id="38310"/>
    <lineage>
        <taxon>Bacteria</taxon>
        <taxon>Bacillati</taxon>
        <taxon>Actinomycetota</taxon>
        <taxon>Actinomycetes</taxon>
        <taxon>Mycobacteriales</taxon>
        <taxon>Nocardiaceae</taxon>
        <taxon>Rhodococcus</taxon>
    </lineage>
</organism>
<dbReference type="Proteomes" id="UP000249091">
    <property type="component" value="Chromosome 1"/>
</dbReference>
<dbReference type="KEGG" id="rcr:NCTC10994_01202"/>
<dbReference type="Gene3D" id="1.10.10.60">
    <property type="entry name" value="Homeodomain-like"/>
    <property type="match status" value="1"/>
</dbReference>
<evidence type="ECO:0000313" key="2">
    <source>
        <dbReference type="Proteomes" id="UP000249091"/>
    </source>
</evidence>
<evidence type="ECO:0000313" key="1">
    <source>
        <dbReference type="EMBL" id="SQI29712.1"/>
    </source>
</evidence>
<dbReference type="AlphaFoldDB" id="A0A2X4U5S3"/>
<name>A0A2X4U5S3_9NOCA</name>
<reference evidence="1 2" key="1">
    <citation type="submission" date="2018-06" db="EMBL/GenBank/DDBJ databases">
        <authorList>
            <consortium name="Pathogen Informatics"/>
            <person name="Doyle S."/>
        </authorList>
    </citation>
    <scope>NUCLEOTIDE SEQUENCE [LARGE SCALE GENOMIC DNA]</scope>
    <source>
        <strain evidence="1 2">NCTC10994</strain>
    </source>
</reference>
<dbReference type="RefSeq" id="WP_072700253.1">
    <property type="nucleotide sequence ID" value="NZ_JAFBBL010000001.1"/>
</dbReference>